<accession>A0A0B6YAX3</accession>
<proteinExistence type="predicted"/>
<reference evidence="1" key="1">
    <citation type="submission" date="2014-12" db="EMBL/GenBank/DDBJ databases">
        <title>Insight into the proteome of Arion vulgaris.</title>
        <authorList>
            <person name="Aradska J."/>
            <person name="Bulat T."/>
            <person name="Smidak R."/>
            <person name="Sarate P."/>
            <person name="Gangsoo J."/>
            <person name="Sialana F."/>
            <person name="Bilban M."/>
            <person name="Lubec G."/>
        </authorList>
    </citation>
    <scope>NUCLEOTIDE SEQUENCE</scope>
    <source>
        <tissue evidence="1">Skin</tissue>
    </source>
</reference>
<dbReference type="EMBL" id="HACG01006403">
    <property type="protein sequence ID" value="CEK53268.1"/>
    <property type="molecule type" value="Transcribed_RNA"/>
</dbReference>
<gene>
    <name evidence="1" type="primary">ORF19694</name>
</gene>
<sequence>MINLCKVSYTVMYTHTLSPSFHHTIIPLLHHTQFLTSPYTQSLTPSHTQSFISQQSTLDSNDLVMLPHLAQVDTICDKERNI</sequence>
<evidence type="ECO:0000313" key="1">
    <source>
        <dbReference type="EMBL" id="CEK53268.1"/>
    </source>
</evidence>
<dbReference type="AlphaFoldDB" id="A0A0B6YAX3"/>
<name>A0A0B6YAX3_9EUPU</name>
<feature type="non-terminal residue" evidence="1">
    <location>
        <position position="82"/>
    </location>
</feature>
<organism evidence="1">
    <name type="scientific">Arion vulgaris</name>
    <dbReference type="NCBI Taxonomy" id="1028688"/>
    <lineage>
        <taxon>Eukaryota</taxon>
        <taxon>Metazoa</taxon>
        <taxon>Spiralia</taxon>
        <taxon>Lophotrochozoa</taxon>
        <taxon>Mollusca</taxon>
        <taxon>Gastropoda</taxon>
        <taxon>Heterobranchia</taxon>
        <taxon>Euthyneura</taxon>
        <taxon>Panpulmonata</taxon>
        <taxon>Eupulmonata</taxon>
        <taxon>Stylommatophora</taxon>
        <taxon>Helicina</taxon>
        <taxon>Arionoidea</taxon>
        <taxon>Arionidae</taxon>
        <taxon>Arion</taxon>
    </lineage>
</organism>
<protein>
    <submittedName>
        <fullName evidence="1">Uncharacterized protein</fullName>
    </submittedName>
</protein>